<evidence type="ECO:0000313" key="2">
    <source>
        <dbReference type="EMBL" id="KSZ56421.1"/>
    </source>
</evidence>
<proteinExistence type="predicted"/>
<reference evidence="2 3" key="2">
    <citation type="journal article" date="2016" name="Genome Announc.">
        <title>Draft Genome Sequence of a Versatile Hydrocarbon-Degrading Bacterium, Rhodococcus pyridinivorans Strain KG-16, Collected from Oil Fields in India.</title>
        <authorList>
            <person name="Aggarwal R.K."/>
            <person name="Dawar C."/>
            <person name="Phanindranath R."/>
            <person name="Mutnuri L."/>
            <person name="Dayal A.M."/>
        </authorList>
    </citation>
    <scope>NUCLEOTIDE SEQUENCE [LARGE SCALE GENOMIC DNA]</scope>
    <source>
        <strain evidence="2 3">KG-16</strain>
    </source>
</reference>
<accession>A0A0V9UEF4</accession>
<dbReference type="EMBL" id="AZXY01000016">
    <property type="protein sequence ID" value="KSZ56421.1"/>
    <property type="molecule type" value="Genomic_DNA"/>
</dbReference>
<organism evidence="2 3">
    <name type="scientific">Rhodococcus pyridinivorans KG-16</name>
    <dbReference type="NCBI Taxonomy" id="1441730"/>
    <lineage>
        <taxon>Bacteria</taxon>
        <taxon>Bacillati</taxon>
        <taxon>Actinomycetota</taxon>
        <taxon>Actinomycetes</taxon>
        <taxon>Mycobacteriales</taxon>
        <taxon>Nocardiaceae</taxon>
        <taxon>Rhodococcus</taxon>
    </lineage>
</organism>
<comment type="caution">
    <text evidence="2">The sequence shown here is derived from an EMBL/GenBank/DDBJ whole genome shotgun (WGS) entry which is preliminary data.</text>
</comment>
<sequence length="117" mass="12475">MFRDGRCGPGRRLDRAGRFDATTGVRYVEHLRSPDLSVGTYSIPAGATDAQQPHGEDEVYIVTSGVATLWTPTSSVPAPTGAVLFVPAGLPHRFVDADEDFATVVVFGPAEGTRARM</sequence>
<evidence type="ECO:0000313" key="3">
    <source>
        <dbReference type="Proteomes" id="UP000053060"/>
    </source>
</evidence>
<dbReference type="Proteomes" id="UP000053060">
    <property type="component" value="Unassembled WGS sequence"/>
</dbReference>
<dbReference type="Pfam" id="PF07883">
    <property type="entry name" value="Cupin_2"/>
    <property type="match status" value="1"/>
</dbReference>
<evidence type="ECO:0000259" key="1">
    <source>
        <dbReference type="Pfam" id="PF07883"/>
    </source>
</evidence>
<protein>
    <recommendedName>
        <fullName evidence="1">Cupin type-2 domain-containing protein</fullName>
    </recommendedName>
</protein>
<dbReference type="PATRIC" id="fig|1441730.3.peg.4907"/>
<dbReference type="Gene3D" id="2.60.120.10">
    <property type="entry name" value="Jelly Rolls"/>
    <property type="match status" value="1"/>
</dbReference>
<dbReference type="CDD" id="cd02208">
    <property type="entry name" value="cupin_RmlC-like"/>
    <property type="match status" value="1"/>
</dbReference>
<dbReference type="InterPro" id="IPR013096">
    <property type="entry name" value="Cupin_2"/>
</dbReference>
<dbReference type="InterPro" id="IPR014710">
    <property type="entry name" value="RmlC-like_jellyroll"/>
</dbReference>
<gene>
    <name evidence="2" type="ORF">Z045_23415</name>
</gene>
<dbReference type="AlphaFoldDB" id="A0A0V9UEF4"/>
<dbReference type="InterPro" id="IPR011051">
    <property type="entry name" value="RmlC_Cupin_sf"/>
</dbReference>
<feature type="domain" description="Cupin type-2" evidence="1">
    <location>
        <begin position="41"/>
        <end position="104"/>
    </location>
</feature>
<dbReference type="SUPFAM" id="SSF51182">
    <property type="entry name" value="RmlC-like cupins"/>
    <property type="match status" value="1"/>
</dbReference>
<reference evidence="3" key="1">
    <citation type="submission" date="2015-01" db="EMBL/GenBank/DDBJ databases">
        <title>Draft genome sequence of Rhodococcus pyridinivorans strain KG-16, a hydrocarbon-degrading bacterium.</title>
        <authorList>
            <person name="Aggarwal R.K."/>
            <person name="Dawar C."/>
        </authorList>
    </citation>
    <scope>NUCLEOTIDE SEQUENCE [LARGE SCALE GENOMIC DNA]</scope>
    <source>
        <strain evidence="3">KG-16</strain>
    </source>
</reference>
<name>A0A0V9UEF4_9NOCA</name>